<evidence type="ECO:0000256" key="1">
    <source>
        <dbReference type="SAM" id="Phobius"/>
    </source>
</evidence>
<name>A0A4U6D4A7_9BACT</name>
<dbReference type="InterPro" id="IPR029044">
    <property type="entry name" value="Nucleotide-diphossugar_trans"/>
</dbReference>
<sequence>MDVSIIIINYRTPQLIINCLKSIYQHTSGVTFEIIVVDNDPENGGKNVVLAQYPEINWIDMEYNSGFGRANNEGMKASKGRYFLILNADTLVTDNVIGRCLDKMEHQKDISAAGALQQYADGSPMPFYKSFNEFHKTFFILPPSRIIDRILNKLYPEPEYKNDGQCDWLVGAFIFVRREAAELSGRFDEDFFMYGEDVEWSGRLGKQGRLCYFNDCTFIHLENDNPFRRTSISWINRFSTQMQVSNMLWLRKQYGTGAYLLMILHYVSMIPVLFLWKMLLNIKQKKNPFGHLKTQIIFTRKTMVLLHYFWPTLFAKKYLYKIKPSENIDLLTIS</sequence>
<dbReference type="EMBL" id="SZVO01000007">
    <property type="protein sequence ID" value="TKT91205.1"/>
    <property type="molecule type" value="Genomic_DNA"/>
</dbReference>
<dbReference type="PANTHER" id="PTHR43179:SF7">
    <property type="entry name" value="RHAMNOSYLTRANSFERASE WBBL"/>
    <property type="match status" value="1"/>
</dbReference>
<evidence type="ECO:0000313" key="3">
    <source>
        <dbReference type="EMBL" id="TKT91205.1"/>
    </source>
</evidence>
<reference evidence="3 4" key="1">
    <citation type="submission" date="2019-05" db="EMBL/GenBank/DDBJ databases">
        <title>Dyadobacter AR-3-8 sp. nov., isolated from arctic soil.</title>
        <authorList>
            <person name="Chaudhary D.K."/>
        </authorList>
    </citation>
    <scope>NUCLEOTIDE SEQUENCE [LARGE SCALE GENOMIC DNA]</scope>
    <source>
        <strain evidence="3 4">AR-3-8</strain>
    </source>
</reference>
<evidence type="ECO:0000313" key="4">
    <source>
        <dbReference type="Proteomes" id="UP000304900"/>
    </source>
</evidence>
<dbReference type="PANTHER" id="PTHR43179">
    <property type="entry name" value="RHAMNOSYLTRANSFERASE WBBL"/>
    <property type="match status" value="1"/>
</dbReference>
<keyword evidence="4" id="KW-1185">Reference proteome</keyword>
<dbReference type="CDD" id="cd04186">
    <property type="entry name" value="GT_2_like_c"/>
    <property type="match status" value="1"/>
</dbReference>
<feature type="transmembrane region" description="Helical" evidence="1">
    <location>
        <begin position="257"/>
        <end position="276"/>
    </location>
</feature>
<comment type="caution">
    <text evidence="3">The sequence shown here is derived from an EMBL/GenBank/DDBJ whole genome shotgun (WGS) entry which is preliminary data.</text>
</comment>
<organism evidence="3 4">
    <name type="scientific">Dyadobacter frigoris</name>
    <dbReference type="NCBI Taxonomy" id="2576211"/>
    <lineage>
        <taxon>Bacteria</taxon>
        <taxon>Pseudomonadati</taxon>
        <taxon>Bacteroidota</taxon>
        <taxon>Cytophagia</taxon>
        <taxon>Cytophagales</taxon>
        <taxon>Spirosomataceae</taxon>
        <taxon>Dyadobacter</taxon>
    </lineage>
</organism>
<gene>
    <name evidence="3" type="ORF">FDK13_16285</name>
</gene>
<accession>A0A4U6D4A7</accession>
<protein>
    <submittedName>
        <fullName evidence="3">Glycosyltransferase</fullName>
    </submittedName>
</protein>
<keyword evidence="1" id="KW-1133">Transmembrane helix</keyword>
<dbReference type="OrthoDB" id="9771846at2"/>
<evidence type="ECO:0000259" key="2">
    <source>
        <dbReference type="Pfam" id="PF00535"/>
    </source>
</evidence>
<dbReference type="Proteomes" id="UP000304900">
    <property type="component" value="Unassembled WGS sequence"/>
</dbReference>
<keyword evidence="3" id="KW-0808">Transferase</keyword>
<keyword evidence="1" id="KW-0472">Membrane</keyword>
<dbReference type="GO" id="GO:0016740">
    <property type="term" value="F:transferase activity"/>
    <property type="evidence" value="ECO:0007669"/>
    <property type="project" value="UniProtKB-KW"/>
</dbReference>
<feature type="domain" description="Glycosyltransferase 2-like" evidence="2">
    <location>
        <begin position="4"/>
        <end position="131"/>
    </location>
</feature>
<proteinExistence type="predicted"/>
<dbReference type="RefSeq" id="WP_137341065.1">
    <property type="nucleotide sequence ID" value="NZ_BSQH01000013.1"/>
</dbReference>
<keyword evidence="1" id="KW-0812">Transmembrane</keyword>
<dbReference type="Pfam" id="PF00535">
    <property type="entry name" value="Glycos_transf_2"/>
    <property type="match status" value="1"/>
</dbReference>
<dbReference type="SUPFAM" id="SSF53448">
    <property type="entry name" value="Nucleotide-diphospho-sugar transferases"/>
    <property type="match status" value="1"/>
</dbReference>
<dbReference type="Gene3D" id="3.90.550.10">
    <property type="entry name" value="Spore Coat Polysaccharide Biosynthesis Protein SpsA, Chain A"/>
    <property type="match status" value="1"/>
</dbReference>
<dbReference type="AlphaFoldDB" id="A0A4U6D4A7"/>
<dbReference type="InterPro" id="IPR001173">
    <property type="entry name" value="Glyco_trans_2-like"/>
</dbReference>